<dbReference type="EMBL" id="JXTC01000350">
    <property type="protein sequence ID" value="PON62134.1"/>
    <property type="molecule type" value="Genomic_DNA"/>
</dbReference>
<dbReference type="InParanoid" id="A0A2P5CM69"/>
<evidence type="ECO:0000313" key="2">
    <source>
        <dbReference type="Proteomes" id="UP000237000"/>
    </source>
</evidence>
<feature type="non-terminal residue" evidence="1">
    <location>
        <position position="1"/>
    </location>
</feature>
<protein>
    <submittedName>
        <fullName evidence="1">Uncharacterized protein</fullName>
    </submittedName>
</protein>
<name>A0A2P5CM69_TREOI</name>
<accession>A0A2P5CM69</accession>
<keyword evidence="2" id="KW-1185">Reference proteome</keyword>
<sequence length="131" mass="15484">EKLDSLEPNQRLSISFEKTGATCRAVKENQKYFPYFIGVLVRKNIETFHKSWAKVPTEQKAKIELGIKKYFQYKDISDDELPWVSQILNRIAQDIYKNWKNELSEHFKLNGRDENSLNLPRACHYLSLDMT</sequence>
<dbReference type="OrthoDB" id="1205033at2759"/>
<organism evidence="1 2">
    <name type="scientific">Trema orientale</name>
    <name type="common">Charcoal tree</name>
    <name type="synonym">Celtis orientalis</name>
    <dbReference type="NCBI Taxonomy" id="63057"/>
    <lineage>
        <taxon>Eukaryota</taxon>
        <taxon>Viridiplantae</taxon>
        <taxon>Streptophyta</taxon>
        <taxon>Embryophyta</taxon>
        <taxon>Tracheophyta</taxon>
        <taxon>Spermatophyta</taxon>
        <taxon>Magnoliopsida</taxon>
        <taxon>eudicotyledons</taxon>
        <taxon>Gunneridae</taxon>
        <taxon>Pentapetalae</taxon>
        <taxon>rosids</taxon>
        <taxon>fabids</taxon>
        <taxon>Rosales</taxon>
        <taxon>Cannabaceae</taxon>
        <taxon>Trema</taxon>
    </lineage>
</organism>
<comment type="caution">
    <text evidence="1">The sequence shown here is derived from an EMBL/GenBank/DDBJ whole genome shotgun (WGS) entry which is preliminary data.</text>
</comment>
<gene>
    <name evidence="1" type="ORF">TorRG33x02_280180</name>
</gene>
<dbReference type="Proteomes" id="UP000237000">
    <property type="component" value="Unassembled WGS sequence"/>
</dbReference>
<dbReference type="AlphaFoldDB" id="A0A2P5CM69"/>
<proteinExistence type="predicted"/>
<reference evidence="2" key="1">
    <citation type="submission" date="2016-06" db="EMBL/GenBank/DDBJ databases">
        <title>Parallel loss of symbiosis genes in relatives of nitrogen-fixing non-legume Parasponia.</title>
        <authorList>
            <person name="Van Velzen R."/>
            <person name="Holmer R."/>
            <person name="Bu F."/>
            <person name="Rutten L."/>
            <person name="Van Zeijl A."/>
            <person name="Liu W."/>
            <person name="Santuari L."/>
            <person name="Cao Q."/>
            <person name="Sharma T."/>
            <person name="Shen D."/>
            <person name="Roswanjaya Y."/>
            <person name="Wardhani T."/>
            <person name="Kalhor M.S."/>
            <person name="Jansen J."/>
            <person name="Van den Hoogen J."/>
            <person name="Gungor B."/>
            <person name="Hartog M."/>
            <person name="Hontelez J."/>
            <person name="Verver J."/>
            <person name="Yang W.-C."/>
            <person name="Schijlen E."/>
            <person name="Repin R."/>
            <person name="Schilthuizen M."/>
            <person name="Schranz E."/>
            <person name="Heidstra R."/>
            <person name="Miyata K."/>
            <person name="Fedorova E."/>
            <person name="Kohlen W."/>
            <person name="Bisseling T."/>
            <person name="Smit S."/>
            <person name="Geurts R."/>
        </authorList>
    </citation>
    <scope>NUCLEOTIDE SEQUENCE [LARGE SCALE GENOMIC DNA]</scope>
    <source>
        <strain evidence="2">cv. RG33-2</strain>
    </source>
</reference>
<evidence type="ECO:0000313" key="1">
    <source>
        <dbReference type="EMBL" id="PON62134.1"/>
    </source>
</evidence>